<dbReference type="EMBL" id="BAABLF010000005">
    <property type="protein sequence ID" value="GAA5188309.1"/>
    <property type="molecule type" value="Genomic_DNA"/>
</dbReference>
<evidence type="ECO:0000256" key="6">
    <source>
        <dbReference type="ARBA" id="ARBA00023136"/>
    </source>
</evidence>
<dbReference type="InterPro" id="IPR029787">
    <property type="entry name" value="Nucleotide_cyclase"/>
</dbReference>
<protein>
    <recommendedName>
        <fullName evidence="2">diguanylate cyclase</fullName>
        <ecNumber evidence="2">2.7.7.65</ecNumber>
    </recommendedName>
</protein>
<keyword evidence="5 8" id="KW-1133">Transmembrane helix</keyword>
<dbReference type="SMART" id="SM00267">
    <property type="entry name" value="GGDEF"/>
    <property type="match status" value="1"/>
</dbReference>
<gene>
    <name evidence="10" type="ORF">GCM10025772_08020</name>
</gene>
<dbReference type="InterPro" id="IPR043128">
    <property type="entry name" value="Rev_trsase/Diguanyl_cyclase"/>
</dbReference>
<proteinExistence type="predicted"/>
<evidence type="ECO:0000256" key="7">
    <source>
        <dbReference type="ARBA" id="ARBA00034247"/>
    </source>
</evidence>
<evidence type="ECO:0000256" key="5">
    <source>
        <dbReference type="ARBA" id="ARBA00022989"/>
    </source>
</evidence>
<dbReference type="SUPFAM" id="SSF55073">
    <property type="entry name" value="Nucleotide cyclase"/>
    <property type="match status" value="1"/>
</dbReference>
<dbReference type="Pfam" id="PF00990">
    <property type="entry name" value="GGDEF"/>
    <property type="match status" value="1"/>
</dbReference>
<keyword evidence="3" id="KW-1003">Cell membrane</keyword>
<dbReference type="InterPro" id="IPR050469">
    <property type="entry name" value="Diguanylate_Cyclase"/>
</dbReference>
<keyword evidence="6 8" id="KW-0472">Membrane</keyword>
<feature type="transmembrane region" description="Helical" evidence="8">
    <location>
        <begin position="73"/>
        <end position="94"/>
    </location>
</feature>
<keyword evidence="11" id="KW-1185">Reference proteome</keyword>
<evidence type="ECO:0000256" key="8">
    <source>
        <dbReference type="SAM" id="Phobius"/>
    </source>
</evidence>
<dbReference type="PROSITE" id="PS50887">
    <property type="entry name" value="GGDEF"/>
    <property type="match status" value="1"/>
</dbReference>
<feature type="transmembrane region" description="Helical" evidence="8">
    <location>
        <begin position="144"/>
        <end position="162"/>
    </location>
</feature>
<dbReference type="Pfam" id="PF02743">
    <property type="entry name" value="dCache_1"/>
    <property type="match status" value="1"/>
</dbReference>
<keyword evidence="4 8" id="KW-0812">Transmembrane</keyword>
<dbReference type="CDD" id="cd12914">
    <property type="entry name" value="PDC1_DGC_like"/>
    <property type="match status" value="1"/>
</dbReference>
<feature type="transmembrane region" description="Helical" evidence="8">
    <location>
        <begin position="182"/>
        <end position="199"/>
    </location>
</feature>
<dbReference type="Proteomes" id="UP001501600">
    <property type="component" value="Unassembled WGS sequence"/>
</dbReference>
<evidence type="ECO:0000313" key="10">
    <source>
        <dbReference type="EMBL" id="GAA5188309.1"/>
    </source>
</evidence>
<feature type="transmembrane region" description="Helical" evidence="8">
    <location>
        <begin position="12"/>
        <end position="30"/>
    </location>
</feature>
<dbReference type="RefSeq" id="WP_345315753.1">
    <property type="nucleotide sequence ID" value="NZ_BAABLF010000005.1"/>
</dbReference>
<dbReference type="CDD" id="cd01949">
    <property type="entry name" value="GGDEF"/>
    <property type="match status" value="1"/>
</dbReference>
<dbReference type="EC" id="2.7.7.65" evidence="2"/>
<evidence type="ECO:0000256" key="1">
    <source>
        <dbReference type="ARBA" id="ARBA00004651"/>
    </source>
</evidence>
<feature type="transmembrane region" description="Helical" evidence="8">
    <location>
        <begin position="106"/>
        <end position="124"/>
    </location>
</feature>
<dbReference type="InterPro" id="IPR000160">
    <property type="entry name" value="GGDEF_dom"/>
</dbReference>
<comment type="caution">
    <text evidence="10">The sequence shown here is derived from an EMBL/GenBank/DDBJ whole genome shotgun (WGS) entry which is preliminary data.</text>
</comment>
<dbReference type="InterPro" id="IPR033479">
    <property type="entry name" value="dCache_1"/>
</dbReference>
<comment type="catalytic activity">
    <reaction evidence="7">
        <text>2 GTP = 3',3'-c-di-GMP + 2 diphosphate</text>
        <dbReference type="Rhea" id="RHEA:24898"/>
        <dbReference type="ChEBI" id="CHEBI:33019"/>
        <dbReference type="ChEBI" id="CHEBI:37565"/>
        <dbReference type="ChEBI" id="CHEBI:58805"/>
        <dbReference type="EC" id="2.7.7.65"/>
    </reaction>
</comment>
<name>A0ABP9RW40_9GAMM</name>
<evidence type="ECO:0000256" key="3">
    <source>
        <dbReference type="ARBA" id="ARBA00022475"/>
    </source>
</evidence>
<sequence length="719" mass="80031">MMPGKMTVRPVLQRAAFASTLGAVGFFLNLYPIPLFANLQLILGNMVILLCASRLGLPWVLWTAALAVTGLHLTWDVSIAYLIFGLEAVCLALLRKRGWYLLYADIVYWIFFGMPITAIAIFQWVDLPQEYGWFTIWKQGFNGVLYSAFASLLLMGIPKGWLKRIRQQPVLVRTFRQKQVHAMVALLSVTLMVMLLAHNRQLMATQKVMHYAQLSAVGKGAARQLEDYLERHKGALMLAGRWFSHSGEDAQADLAALHRSYPGFASLFITDSEGQVLGASPPRRLAAYRSINVSAWPDFKAVMATSKPYLSDVIRDRVFGRAPIVTVSAPRFSEAGEVVGTVEGALDLSALNQQLAQQLPFEWVLQDKTGRIVVASASLGLAPLSRPGWSTLRPVELGDPSLIRLESAFGTFTDYLRHQRELESGWTLNLVVPYLPLVKQAESQFGVGTAVMVVALLLAVALAAHQSRYLTLPLEVLAKDVEQPEAERRPLRRLPQGSAREILQLQKQMAIHRSALWAHQDELEAQVMARTEELAEANRKLAILASRDGLTGAYNRRYFVENFESIRQWCIRGDHALLMVMLDIDHFKQVNDTYGHLVGDECLQRLVALMQAQFGRHNDLLSRFGGEEFVLLLPGLGERDARNLLATLVSTVAEQPMATTSTGQPLTITVSLGAVLAPASFSPTLADWLSEADRCLYRAKQEGRNRMIFKSLTPSLTRS</sequence>
<feature type="transmembrane region" description="Helical" evidence="8">
    <location>
        <begin position="42"/>
        <end position="61"/>
    </location>
</feature>
<dbReference type="PANTHER" id="PTHR45138">
    <property type="entry name" value="REGULATORY COMPONENTS OF SENSORY TRANSDUCTION SYSTEM"/>
    <property type="match status" value="1"/>
</dbReference>
<evidence type="ECO:0000313" key="11">
    <source>
        <dbReference type="Proteomes" id="UP001501600"/>
    </source>
</evidence>
<dbReference type="NCBIfam" id="TIGR00254">
    <property type="entry name" value="GGDEF"/>
    <property type="match status" value="1"/>
</dbReference>
<accession>A0ABP9RW40</accession>
<feature type="domain" description="GGDEF" evidence="9">
    <location>
        <begin position="575"/>
        <end position="712"/>
    </location>
</feature>
<evidence type="ECO:0000256" key="4">
    <source>
        <dbReference type="ARBA" id="ARBA00022692"/>
    </source>
</evidence>
<organism evidence="10 11">
    <name type="scientific">Ferrimonas gelatinilytica</name>
    <dbReference type="NCBI Taxonomy" id="1255257"/>
    <lineage>
        <taxon>Bacteria</taxon>
        <taxon>Pseudomonadati</taxon>
        <taxon>Pseudomonadota</taxon>
        <taxon>Gammaproteobacteria</taxon>
        <taxon>Alteromonadales</taxon>
        <taxon>Ferrimonadaceae</taxon>
        <taxon>Ferrimonas</taxon>
    </lineage>
</organism>
<dbReference type="Gene3D" id="3.30.70.270">
    <property type="match status" value="1"/>
</dbReference>
<evidence type="ECO:0000259" key="9">
    <source>
        <dbReference type="PROSITE" id="PS50887"/>
    </source>
</evidence>
<comment type="subcellular location">
    <subcellularLocation>
        <location evidence="1">Cell membrane</location>
        <topology evidence="1">Multi-pass membrane protein</topology>
    </subcellularLocation>
</comment>
<dbReference type="PANTHER" id="PTHR45138:SF9">
    <property type="entry name" value="DIGUANYLATE CYCLASE DGCM-RELATED"/>
    <property type="match status" value="1"/>
</dbReference>
<dbReference type="Gene3D" id="3.30.450.20">
    <property type="entry name" value="PAS domain"/>
    <property type="match status" value="1"/>
</dbReference>
<reference evidence="11" key="1">
    <citation type="journal article" date="2019" name="Int. J. Syst. Evol. Microbiol.">
        <title>The Global Catalogue of Microorganisms (GCM) 10K type strain sequencing project: providing services to taxonomists for standard genome sequencing and annotation.</title>
        <authorList>
            <consortium name="The Broad Institute Genomics Platform"/>
            <consortium name="The Broad Institute Genome Sequencing Center for Infectious Disease"/>
            <person name="Wu L."/>
            <person name="Ma J."/>
        </authorList>
    </citation>
    <scope>NUCLEOTIDE SEQUENCE [LARGE SCALE GENOMIC DNA]</scope>
    <source>
        <strain evidence="11">JCM 18720</strain>
    </source>
</reference>
<evidence type="ECO:0000256" key="2">
    <source>
        <dbReference type="ARBA" id="ARBA00012528"/>
    </source>
</evidence>